<protein>
    <submittedName>
        <fullName evidence="3">Collagen-binding domain-containing protein</fullName>
    </submittedName>
</protein>
<feature type="signal peptide" evidence="1">
    <location>
        <begin position="1"/>
        <end position="24"/>
    </location>
</feature>
<dbReference type="Pfam" id="PF20597">
    <property type="entry name" value="pAdhesive_15"/>
    <property type="match status" value="1"/>
</dbReference>
<dbReference type="RefSeq" id="WP_221031756.1">
    <property type="nucleotide sequence ID" value="NZ_CP139781.1"/>
</dbReference>
<keyword evidence="4" id="KW-1185">Reference proteome</keyword>
<keyword evidence="1" id="KW-0732">Signal</keyword>
<keyword evidence="3" id="KW-0176">Collagen</keyword>
<dbReference type="Proteomes" id="UP000738431">
    <property type="component" value="Chromosome"/>
</dbReference>
<feature type="domain" description="Choice-of-anchor A" evidence="2">
    <location>
        <begin position="39"/>
        <end position="342"/>
    </location>
</feature>
<evidence type="ECO:0000256" key="1">
    <source>
        <dbReference type="SAM" id="SignalP"/>
    </source>
</evidence>
<name>A0ABZ1CB95_9BACT</name>
<organism evidence="3 4">
    <name type="scientific">Actomonas aquatica</name>
    <dbReference type="NCBI Taxonomy" id="2866162"/>
    <lineage>
        <taxon>Bacteria</taxon>
        <taxon>Pseudomonadati</taxon>
        <taxon>Verrucomicrobiota</taxon>
        <taxon>Opitutia</taxon>
        <taxon>Opitutales</taxon>
        <taxon>Opitutaceae</taxon>
        <taxon>Actomonas</taxon>
    </lineage>
</organism>
<gene>
    <name evidence="3" type="ORF">K1X11_004515</name>
</gene>
<sequence length="384" mass="40300">MRKSPYTGLMVAASVSIGAATALGQVSLESDIAQLDSYLRNYNLISFGNASFAGSQDTHGGLAVAGDLFLGSGTDVAQRDDLFGLSSDPTLYVGGQLTTNGTVHLENGYAALPGLSGSWSYDSVTQRLSNNGNSTLLSSSNAYGGGTTLAGSDPRGNPTPADWDWSAMSTAVTGISTNIANATANGTMSLNSGALTFDAGAITEGVVVFDLDLSRFNNVVYDFNDDGVFEFNSEKVDRIVMNIPDDVVFAINVRNGTDGDVLFGNSIGINFNGGDNMDQLLWNIVPDSDPLTTDSMSLGGGASFYGTVLAPLVDLSNIGNVAPNGQIIAANYSHNANAELHYVGFDAPVSFSAVPEPRTWSLIALAFAAVAMEFHRRRRRRIEA</sequence>
<evidence type="ECO:0000313" key="4">
    <source>
        <dbReference type="Proteomes" id="UP000738431"/>
    </source>
</evidence>
<reference evidence="3 4" key="2">
    <citation type="submission" date="2023-12" db="EMBL/GenBank/DDBJ databases">
        <title>Description of an unclassified Opitutus bacterium of Verrucomicrobiota.</title>
        <authorList>
            <person name="Zhang D.-F."/>
        </authorList>
    </citation>
    <scope>NUCLEOTIDE SEQUENCE [LARGE SCALE GENOMIC DNA]</scope>
    <source>
        <strain evidence="3 4">WL0086</strain>
    </source>
</reference>
<accession>A0ABZ1CB95</accession>
<feature type="chain" id="PRO_5047078151" evidence="1">
    <location>
        <begin position="25"/>
        <end position="384"/>
    </location>
</feature>
<dbReference type="NCBIfam" id="TIGR04215">
    <property type="entry name" value="choice_anch_A"/>
    <property type="match status" value="1"/>
</dbReference>
<reference evidence="3 4" key="1">
    <citation type="submission" date="2021-08" db="EMBL/GenBank/DDBJ databases">
        <authorList>
            <person name="Zhang D."/>
            <person name="Zhang A."/>
            <person name="Wang L."/>
        </authorList>
    </citation>
    <scope>NUCLEOTIDE SEQUENCE [LARGE SCALE GENOMIC DNA]</scope>
    <source>
        <strain evidence="3 4">WL0086</strain>
    </source>
</reference>
<evidence type="ECO:0000313" key="3">
    <source>
        <dbReference type="EMBL" id="WRQ88655.1"/>
    </source>
</evidence>
<dbReference type="EMBL" id="CP139781">
    <property type="protein sequence ID" value="WRQ88655.1"/>
    <property type="molecule type" value="Genomic_DNA"/>
</dbReference>
<dbReference type="InterPro" id="IPR026588">
    <property type="entry name" value="Choice_anch_A"/>
</dbReference>
<evidence type="ECO:0000259" key="2">
    <source>
        <dbReference type="Pfam" id="PF20597"/>
    </source>
</evidence>
<proteinExistence type="predicted"/>